<comment type="caution">
    <text evidence="2">The sequence shown here is derived from an EMBL/GenBank/DDBJ whole genome shotgun (WGS) entry which is preliminary data.</text>
</comment>
<reference evidence="2 3" key="1">
    <citation type="journal article" date="2013" name="Genome Biol. Evol.">
        <title>Genomes of Stigonematalean cyanobacteria (subsection V) and the evolution of oxygenic photosynthesis from prokaryotes to plastids.</title>
        <authorList>
            <person name="Dagan T."/>
            <person name="Roettger M."/>
            <person name="Stucken K."/>
            <person name="Landan G."/>
            <person name="Koch R."/>
            <person name="Major P."/>
            <person name="Gould S.B."/>
            <person name="Goremykin V.V."/>
            <person name="Rippka R."/>
            <person name="Tandeau de Marsac N."/>
            <person name="Gugger M."/>
            <person name="Lockhart P.J."/>
            <person name="Allen J.F."/>
            <person name="Brune I."/>
            <person name="Maus I."/>
            <person name="Puhler A."/>
            <person name="Martin W.F."/>
        </authorList>
    </citation>
    <scope>NUCLEOTIDE SEQUENCE [LARGE SCALE GENOMIC DNA]</scope>
    <source>
        <strain evidence="2 3">PCC 7110</strain>
    </source>
</reference>
<organism evidence="2 3">
    <name type="scientific">Scytonema hofmannii PCC 7110</name>
    <dbReference type="NCBI Taxonomy" id="128403"/>
    <lineage>
        <taxon>Bacteria</taxon>
        <taxon>Bacillati</taxon>
        <taxon>Cyanobacteriota</taxon>
        <taxon>Cyanophyceae</taxon>
        <taxon>Nostocales</taxon>
        <taxon>Scytonemataceae</taxon>
        <taxon>Scytonema</taxon>
    </lineage>
</organism>
<evidence type="ECO:0000313" key="3">
    <source>
        <dbReference type="Proteomes" id="UP000076925"/>
    </source>
</evidence>
<feature type="region of interest" description="Disordered" evidence="1">
    <location>
        <begin position="71"/>
        <end position="94"/>
    </location>
</feature>
<dbReference type="OrthoDB" id="515760at2"/>
<dbReference type="Proteomes" id="UP000076925">
    <property type="component" value="Unassembled WGS sequence"/>
</dbReference>
<proteinExistence type="predicted"/>
<evidence type="ECO:0000256" key="1">
    <source>
        <dbReference type="SAM" id="MobiDB-lite"/>
    </source>
</evidence>
<evidence type="ECO:0000313" key="2">
    <source>
        <dbReference type="EMBL" id="KYC34862.1"/>
    </source>
</evidence>
<dbReference type="RefSeq" id="WP_017741046.1">
    <property type="nucleotide sequence ID" value="NZ_KQ976355.1"/>
</dbReference>
<feature type="compositionally biased region" description="Polar residues" evidence="1">
    <location>
        <begin position="71"/>
        <end position="83"/>
    </location>
</feature>
<protein>
    <submittedName>
        <fullName evidence="2">Uncharacterized protein</fullName>
    </submittedName>
</protein>
<name>A0A139WR19_9CYAN</name>
<keyword evidence="3" id="KW-1185">Reference proteome</keyword>
<sequence length="120" mass="12830">MKALVIRTAFILTIPLDIALFQVSVSSFAYAKDVNQSNTSACESIPPARPTGGASSTRLQTMQQCYKRFQQSTPTGATNQTTIGIPRQVDGSKTGDCVIPPARPAGGAIMERLQALQRCN</sequence>
<gene>
    <name evidence="2" type="ORF">WA1_49990</name>
</gene>
<dbReference type="EMBL" id="ANNX02000064">
    <property type="protein sequence ID" value="KYC34862.1"/>
    <property type="molecule type" value="Genomic_DNA"/>
</dbReference>
<dbReference type="AlphaFoldDB" id="A0A139WR19"/>
<accession>A0A139WR19</accession>